<dbReference type="PANTHER" id="PTHR30383">
    <property type="entry name" value="THIOESTERASE 1/PROTEASE 1/LYSOPHOSPHOLIPASE L1"/>
    <property type="match status" value="1"/>
</dbReference>
<protein>
    <submittedName>
        <fullName evidence="2">GDSL-like lipase/acylhydrolase family protein</fullName>
    </submittedName>
</protein>
<dbReference type="Pfam" id="PF13472">
    <property type="entry name" value="Lipase_GDSL_2"/>
    <property type="match status" value="1"/>
</dbReference>
<proteinExistence type="predicted"/>
<accession>A0A285CZ85</accession>
<keyword evidence="3" id="KW-1185">Reference proteome</keyword>
<name>A0A285CZ85_9BACI</name>
<dbReference type="PANTHER" id="PTHR30383:SF5">
    <property type="entry name" value="SGNH HYDROLASE-TYPE ESTERASE DOMAIN-CONTAINING PROTEIN"/>
    <property type="match status" value="1"/>
</dbReference>
<dbReference type="OrthoDB" id="9794725at2"/>
<dbReference type="AlphaFoldDB" id="A0A285CZ85"/>
<feature type="domain" description="SGNH hydrolase-type esterase" evidence="1">
    <location>
        <begin position="19"/>
        <end position="201"/>
    </location>
</feature>
<dbReference type="EMBL" id="OAOP01000006">
    <property type="protein sequence ID" value="SNX72874.1"/>
    <property type="molecule type" value="Genomic_DNA"/>
</dbReference>
<evidence type="ECO:0000313" key="2">
    <source>
        <dbReference type="EMBL" id="SNX72874.1"/>
    </source>
</evidence>
<gene>
    <name evidence="2" type="ORF">SAMN05877753_106235</name>
</gene>
<dbReference type="InterPro" id="IPR036514">
    <property type="entry name" value="SGNH_hydro_sf"/>
</dbReference>
<organism evidence="2 3">
    <name type="scientific">Bacillus oleivorans</name>
    <dbReference type="NCBI Taxonomy" id="1448271"/>
    <lineage>
        <taxon>Bacteria</taxon>
        <taxon>Bacillati</taxon>
        <taxon>Bacillota</taxon>
        <taxon>Bacilli</taxon>
        <taxon>Bacillales</taxon>
        <taxon>Bacillaceae</taxon>
        <taxon>Bacillus</taxon>
    </lineage>
</organism>
<dbReference type="Proteomes" id="UP000219546">
    <property type="component" value="Unassembled WGS sequence"/>
</dbReference>
<keyword evidence="2" id="KW-0378">Hydrolase</keyword>
<dbReference type="SUPFAM" id="SSF52266">
    <property type="entry name" value="SGNH hydrolase"/>
    <property type="match status" value="1"/>
</dbReference>
<dbReference type="CDD" id="cd00229">
    <property type="entry name" value="SGNH_hydrolase"/>
    <property type="match status" value="1"/>
</dbReference>
<evidence type="ECO:0000259" key="1">
    <source>
        <dbReference type="Pfam" id="PF13472"/>
    </source>
</evidence>
<dbReference type="InterPro" id="IPR013830">
    <property type="entry name" value="SGNH_hydro"/>
</dbReference>
<evidence type="ECO:0000313" key="3">
    <source>
        <dbReference type="Proteomes" id="UP000219546"/>
    </source>
</evidence>
<dbReference type="Gene3D" id="3.40.50.1110">
    <property type="entry name" value="SGNH hydrolase"/>
    <property type="match status" value="1"/>
</dbReference>
<reference evidence="2 3" key="1">
    <citation type="submission" date="2017-08" db="EMBL/GenBank/DDBJ databases">
        <authorList>
            <person name="de Groot N.N."/>
        </authorList>
    </citation>
    <scope>NUCLEOTIDE SEQUENCE [LARGE SCALE GENOMIC DNA]</scope>
    <source>
        <strain evidence="2 3">JC228</strain>
    </source>
</reference>
<sequence length="294" mass="34505">MRILIAGDSLTLPRPYRINSYDPHQESELAVKYSETYGSLIQRELCKLYPHKEIEVINRGQRGFTIKHILNQIHDHVYYFQPDVLILHVGIVDCWFREELNGRQFVNLNDFEKGVSEVVKIINSNDTTKLIIIGIAPTSLKMEERYKGLLEEIKKYNKILREQVDYNTIFFIDLENHIQPENPHKYLLMDDQHLNKEGNRLIFNDINNIICALIENQIGVECFQGSSSIKQALNHFNCSFAHYPFYLDNLYNILLLSLELKDIESINLILKTLEGIQINNHELIELIDYVKHNY</sequence>
<dbReference type="InterPro" id="IPR051532">
    <property type="entry name" value="Ester_Hydrolysis_Enzymes"/>
</dbReference>
<dbReference type="GO" id="GO:0004622">
    <property type="term" value="F:phosphatidylcholine lysophospholipase activity"/>
    <property type="evidence" value="ECO:0007669"/>
    <property type="project" value="TreeGrafter"/>
</dbReference>
<dbReference type="RefSeq" id="WP_097159386.1">
    <property type="nucleotide sequence ID" value="NZ_JBEPMQ010000005.1"/>
</dbReference>